<dbReference type="InterPro" id="IPR002052">
    <property type="entry name" value="DNA_methylase_N6_adenine_CS"/>
</dbReference>
<evidence type="ECO:0000256" key="7">
    <source>
        <dbReference type="ARBA" id="ARBA00047942"/>
    </source>
</evidence>
<dbReference type="InterPro" id="IPR050953">
    <property type="entry name" value="N4_N6_ade-DNA_methylase"/>
</dbReference>
<dbReference type="InterPro" id="IPR011639">
    <property type="entry name" value="MethylTrfase_TaqI-like_dom"/>
</dbReference>
<dbReference type="PANTHER" id="PTHR33841:SF1">
    <property type="entry name" value="DNA METHYLTRANSFERASE A"/>
    <property type="match status" value="1"/>
</dbReference>
<dbReference type="GO" id="GO:0009307">
    <property type="term" value="P:DNA restriction-modification system"/>
    <property type="evidence" value="ECO:0007669"/>
    <property type="project" value="UniProtKB-KW"/>
</dbReference>
<dbReference type="EC" id="2.1.1.72" evidence="1"/>
<feature type="domain" description="TaqI-like C-terminal specificity" evidence="9">
    <location>
        <begin position="399"/>
        <end position="518"/>
    </location>
</feature>
<dbReference type="Proteomes" id="UP001142610">
    <property type="component" value="Unassembled WGS sequence"/>
</dbReference>
<gene>
    <name evidence="10" type="ORF">NOG11_13735</name>
</gene>
<evidence type="ECO:0000256" key="3">
    <source>
        <dbReference type="ARBA" id="ARBA00022679"/>
    </source>
</evidence>
<dbReference type="RefSeq" id="WP_256620360.1">
    <property type="nucleotide sequence ID" value="NZ_JANIBC010000018.1"/>
</dbReference>
<evidence type="ECO:0000259" key="9">
    <source>
        <dbReference type="Pfam" id="PF12950"/>
    </source>
</evidence>
<organism evidence="10 11">
    <name type="scientific">Parvularcula maris</name>
    <dbReference type="NCBI Taxonomy" id="2965077"/>
    <lineage>
        <taxon>Bacteria</taxon>
        <taxon>Pseudomonadati</taxon>
        <taxon>Pseudomonadota</taxon>
        <taxon>Alphaproteobacteria</taxon>
        <taxon>Parvularculales</taxon>
        <taxon>Parvularculaceae</taxon>
        <taxon>Parvularcula</taxon>
    </lineage>
</organism>
<keyword evidence="11" id="KW-1185">Reference proteome</keyword>
<evidence type="ECO:0000256" key="2">
    <source>
        <dbReference type="ARBA" id="ARBA00022603"/>
    </source>
</evidence>
<dbReference type="GO" id="GO:0003677">
    <property type="term" value="F:DNA binding"/>
    <property type="evidence" value="ECO:0007669"/>
    <property type="project" value="UniProtKB-KW"/>
</dbReference>
<dbReference type="Gene3D" id="3.40.50.150">
    <property type="entry name" value="Vaccinia Virus protein VP39"/>
    <property type="match status" value="1"/>
</dbReference>
<proteinExistence type="predicted"/>
<evidence type="ECO:0000256" key="1">
    <source>
        <dbReference type="ARBA" id="ARBA00011900"/>
    </source>
</evidence>
<evidence type="ECO:0000313" key="11">
    <source>
        <dbReference type="Proteomes" id="UP001142610"/>
    </source>
</evidence>
<dbReference type="InterPro" id="IPR029063">
    <property type="entry name" value="SAM-dependent_MTases_sf"/>
</dbReference>
<evidence type="ECO:0000313" key="10">
    <source>
        <dbReference type="EMBL" id="MCQ8186440.1"/>
    </source>
</evidence>
<keyword evidence="6" id="KW-0238">DNA-binding</keyword>
<dbReference type="GO" id="GO:0009007">
    <property type="term" value="F:site-specific DNA-methyltransferase (adenine-specific) activity"/>
    <property type="evidence" value="ECO:0007669"/>
    <property type="project" value="UniProtKB-EC"/>
</dbReference>
<dbReference type="EMBL" id="JANIBC010000018">
    <property type="protein sequence ID" value="MCQ8186440.1"/>
    <property type="molecule type" value="Genomic_DNA"/>
</dbReference>
<dbReference type="PROSITE" id="PS00092">
    <property type="entry name" value="N6_MTASE"/>
    <property type="match status" value="1"/>
</dbReference>
<evidence type="ECO:0000256" key="6">
    <source>
        <dbReference type="ARBA" id="ARBA00023125"/>
    </source>
</evidence>
<comment type="caution">
    <text evidence="10">The sequence shown here is derived from an EMBL/GenBank/DDBJ whole genome shotgun (WGS) entry which is preliminary data.</text>
</comment>
<name>A0A9X2LB41_9PROT</name>
<sequence length="567" mass="63945">MSAPLPKFSHRYSEVDEKKSSGATFTPMLLANFLATQTLKERNQRGSRLRILEPAVGDGELLLALLRALAPEERRHCEIVAFDTDLSSLSIARARVEDQFPECKIEVQHGSFLEHIAEKLAGSNLFSSAEPPKYDLIVANPPYVRTQILGTKQAKELARVFGLSGRIDLYQAFVIAIGRILDNKGAAGLIVSNRFMSTKTGAVMRKSLIEQRRLKKVIDLGDTKIFDAAVLPALLFLGPQNDEEIVFSSIYEADGETDEVASDPIDALSSEGNVRISDDRVFMVQHGKLDNGRSSDGVWRLSSSRVDSWLETVRNHTDSYFGDIGKVRVGVKTCADKIFIRSDWEQLGSPELLRPLITHHSARRYREGIPKKKREILYPHGSTNGQRFAVDISQYPRSETYLRQNQEALEKRKYVLEAGRKWYELWVPQDPSAWSQPKLVFRDIADEPTFWIDLEGAVVNGDCYWIAVDDQSSEDLLWLAVAVGNSSFIEKYYDASFPNKLYAGRRRFITQYVEKFPLPDPASNVSRAIVKHARDAHAQPADADIEHRHHQIDLLVWSAFGLSAEEI</sequence>
<protein>
    <recommendedName>
        <fullName evidence="1">site-specific DNA-methyltransferase (adenine-specific)</fullName>
        <ecNumber evidence="1">2.1.1.72</ecNumber>
    </recommendedName>
</protein>
<dbReference type="Pfam" id="PF07669">
    <property type="entry name" value="Eco57I"/>
    <property type="match status" value="1"/>
</dbReference>
<evidence type="ECO:0000256" key="4">
    <source>
        <dbReference type="ARBA" id="ARBA00022691"/>
    </source>
</evidence>
<comment type="catalytic activity">
    <reaction evidence="7">
        <text>a 2'-deoxyadenosine in DNA + S-adenosyl-L-methionine = an N(6)-methyl-2'-deoxyadenosine in DNA + S-adenosyl-L-homocysteine + H(+)</text>
        <dbReference type="Rhea" id="RHEA:15197"/>
        <dbReference type="Rhea" id="RHEA-COMP:12418"/>
        <dbReference type="Rhea" id="RHEA-COMP:12419"/>
        <dbReference type="ChEBI" id="CHEBI:15378"/>
        <dbReference type="ChEBI" id="CHEBI:57856"/>
        <dbReference type="ChEBI" id="CHEBI:59789"/>
        <dbReference type="ChEBI" id="CHEBI:90615"/>
        <dbReference type="ChEBI" id="CHEBI:90616"/>
        <dbReference type="EC" id="2.1.1.72"/>
    </reaction>
</comment>
<dbReference type="GO" id="GO:0032259">
    <property type="term" value="P:methylation"/>
    <property type="evidence" value="ECO:0007669"/>
    <property type="project" value="UniProtKB-KW"/>
</dbReference>
<reference evidence="10" key="1">
    <citation type="submission" date="2022-07" db="EMBL/GenBank/DDBJ databases">
        <title>Parvularcula maris sp. nov., an algicidal bacterium isolated from seawater.</title>
        <authorList>
            <person name="Li F."/>
        </authorList>
    </citation>
    <scope>NUCLEOTIDE SEQUENCE</scope>
    <source>
        <strain evidence="10">BGMRC 0090</strain>
    </source>
</reference>
<dbReference type="SUPFAM" id="SSF53335">
    <property type="entry name" value="S-adenosyl-L-methionine-dependent methyltransferases"/>
    <property type="match status" value="1"/>
</dbReference>
<dbReference type="PRINTS" id="PR00507">
    <property type="entry name" value="N12N6MTFRASE"/>
</dbReference>
<evidence type="ECO:0000256" key="5">
    <source>
        <dbReference type="ARBA" id="ARBA00022747"/>
    </source>
</evidence>
<keyword evidence="5" id="KW-0680">Restriction system</keyword>
<dbReference type="PANTHER" id="PTHR33841">
    <property type="entry name" value="DNA METHYLTRANSFERASE YEEA-RELATED"/>
    <property type="match status" value="1"/>
</dbReference>
<accession>A0A9X2LB41</accession>
<keyword evidence="3" id="KW-0808">Transferase</keyword>
<dbReference type="AlphaFoldDB" id="A0A9X2LB41"/>
<dbReference type="InterPro" id="IPR025931">
    <property type="entry name" value="TaqI_C"/>
</dbReference>
<dbReference type="Pfam" id="PF12950">
    <property type="entry name" value="TaqI_C"/>
    <property type="match status" value="1"/>
</dbReference>
<keyword evidence="4" id="KW-0949">S-adenosyl-L-methionine</keyword>
<evidence type="ECO:0000259" key="8">
    <source>
        <dbReference type="Pfam" id="PF07669"/>
    </source>
</evidence>
<feature type="domain" description="Type II methyltransferase M.TaqI-like" evidence="8">
    <location>
        <begin position="124"/>
        <end position="226"/>
    </location>
</feature>
<keyword evidence="2 10" id="KW-0489">Methyltransferase</keyword>